<dbReference type="AlphaFoldDB" id="A0A7T0KNA1"/>
<dbReference type="KEGG" id="cqn:G7Y29_08895"/>
<dbReference type="Proteomes" id="UP000594586">
    <property type="component" value="Chromosome"/>
</dbReference>
<dbReference type="EMBL" id="CP064955">
    <property type="protein sequence ID" value="QPK82953.1"/>
    <property type="molecule type" value="Genomic_DNA"/>
</dbReference>
<dbReference type="Pfam" id="PF11209">
    <property type="entry name" value="LmeA"/>
    <property type="match status" value="1"/>
</dbReference>
<reference evidence="1 2" key="1">
    <citation type="submission" date="2020-11" db="EMBL/GenBank/DDBJ databases">
        <title>Corynebacterium sp. MC1420.</title>
        <authorList>
            <person name="Zhou J."/>
        </authorList>
    </citation>
    <scope>NUCLEOTIDE SEQUENCE [LARGE SCALE GENOMIC DNA]</scope>
    <source>
        <strain evidence="1 2">MC1420</strain>
    </source>
</reference>
<protein>
    <submittedName>
        <fullName evidence="1">DUF2993 domain-containing protein</fullName>
    </submittedName>
</protein>
<gene>
    <name evidence="1" type="ORF">G7Y29_08895</name>
</gene>
<organism evidence="1 2">
    <name type="scientific">Corynebacterium qintianiae</name>
    <dbReference type="NCBI Taxonomy" id="2709392"/>
    <lineage>
        <taxon>Bacteria</taxon>
        <taxon>Bacillati</taxon>
        <taxon>Actinomycetota</taxon>
        <taxon>Actinomycetes</taxon>
        <taxon>Mycobacteriales</taxon>
        <taxon>Corynebacteriaceae</taxon>
        <taxon>Corynebacterium</taxon>
    </lineage>
</organism>
<name>A0A7T0KNA1_9CORY</name>
<dbReference type="InterPro" id="IPR021373">
    <property type="entry name" value="DUF2993"/>
</dbReference>
<evidence type="ECO:0000313" key="2">
    <source>
        <dbReference type="Proteomes" id="UP000594586"/>
    </source>
</evidence>
<sequence>MWPGYGSNRGMRLRSRAAVAAGVAAALIGGAVLVDTAAASRAESALSERTEADTRLSTAPDVYIAGFPFSQVAVTKEVPRVSVSTLDVDVAGLGVVNTGAEAFDIEVPVERAAEGDFVGSPAAMVRRKVRLDGVAFGELLGMTDLDIANPYDISPGGGVASEAQLTGTVPGTEKPSTVIVTLRLDGGTFRMRPSLLVDIPSGAEDEVLAAYTLDRDTRDLPLGGPADIVQLSGGSIEFIRQRYNVVLDESDLAPLPPQ</sequence>
<proteinExistence type="predicted"/>
<accession>A0A7T0KNA1</accession>
<evidence type="ECO:0000313" key="1">
    <source>
        <dbReference type="EMBL" id="QPK82953.1"/>
    </source>
</evidence>
<keyword evidence="2" id="KW-1185">Reference proteome</keyword>